<proteinExistence type="predicted"/>
<reference evidence="1 2" key="1">
    <citation type="submission" date="2015-09" db="EMBL/GenBank/DDBJ databases">
        <authorList>
            <consortium name="Pathogen Informatics"/>
        </authorList>
    </citation>
    <scope>NUCLEOTIDE SEQUENCE [LARGE SCALE GENOMIC DNA]</scope>
    <source>
        <strain evidence="1 2">2789STDY5834899</strain>
    </source>
</reference>
<accession>A0A174LCU2</accession>
<protein>
    <submittedName>
        <fullName evidence="1">Uncharacterized protein</fullName>
    </submittedName>
</protein>
<dbReference type="EMBL" id="CZAP01000003">
    <property type="protein sequence ID" value="CUP19350.1"/>
    <property type="molecule type" value="Genomic_DNA"/>
</dbReference>
<organism evidence="1 2">
    <name type="scientific">Bacteroides thetaiotaomicron</name>
    <dbReference type="NCBI Taxonomy" id="818"/>
    <lineage>
        <taxon>Bacteria</taxon>
        <taxon>Pseudomonadati</taxon>
        <taxon>Bacteroidota</taxon>
        <taxon>Bacteroidia</taxon>
        <taxon>Bacteroidales</taxon>
        <taxon>Bacteroidaceae</taxon>
        <taxon>Bacteroides</taxon>
    </lineage>
</organism>
<evidence type="ECO:0000313" key="2">
    <source>
        <dbReference type="Proteomes" id="UP000095576"/>
    </source>
</evidence>
<dbReference type="Proteomes" id="UP000095576">
    <property type="component" value="Unassembled WGS sequence"/>
</dbReference>
<evidence type="ECO:0000313" key="1">
    <source>
        <dbReference type="EMBL" id="CUP19350.1"/>
    </source>
</evidence>
<gene>
    <name evidence="1" type="ORF">ERS852511_01421</name>
</gene>
<dbReference type="AlphaFoldDB" id="A0A174LCU2"/>
<name>A0A174LCU2_BACT4</name>
<sequence length="51" mass="6263">MSLIFIFGWIWDTIMKYRLRYFYGSLLSKRLTRKVKSVTSSAWTNNFLFIY</sequence>